<reference evidence="1 2" key="1">
    <citation type="submission" date="2015-06" db="EMBL/GenBank/DDBJ databases">
        <title>A Comprehensive Approach to Explore the Metabolic and Phylogenetic Diversity of Bacterial Steroid Degradation in the Environment: Testosterone as an Example.</title>
        <authorList>
            <person name="Yang F.-C."/>
            <person name="Chen Y.-L."/>
            <person name="Yu C.-P."/>
            <person name="Tang S.-L."/>
            <person name="Wang P.-H."/>
            <person name="Ismail W."/>
            <person name="Wang C.-H."/>
            <person name="Yang C.-Y."/>
            <person name="Chiang Y.-R."/>
        </authorList>
    </citation>
    <scope>NUCLEOTIDE SEQUENCE [LARGE SCALE GENOMIC DNA]</scope>
    <source>
        <strain evidence="1 2">DSM 18526</strain>
    </source>
</reference>
<dbReference type="Proteomes" id="UP000070250">
    <property type="component" value="Chromosome"/>
</dbReference>
<sequence>MALVCRESAGTADQGHERDFQAVQGSNPFKEQDAPAEGSKSGLATYWLIHRRTAASLKILVRRACGFTADENLERGPQPTWKRADRYGAAFGRLLRL</sequence>
<dbReference type="EMBL" id="CP011971">
    <property type="protein sequence ID" value="AMN48278.1"/>
    <property type="molecule type" value="Genomic_DNA"/>
</dbReference>
<proteinExistence type="predicted"/>
<keyword evidence="2" id="KW-1185">Reference proteome</keyword>
<evidence type="ECO:0000313" key="1">
    <source>
        <dbReference type="EMBL" id="AMN48278.1"/>
    </source>
</evidence>
<dbReference type="AlphaFoldDB" id="A0A127FEI5"/>
<evidence type="ECO:0000313" key="2">
    <source>
        <dbReference type="Proteomes" id="UP000070250"/>
    </source>
</evidence>
<dbReference type="STRING" id="465721.ACG33_14455"/>
<gene>
    <name evidence="1" type="ORF">ACG33_14455</name>
</gene>
<dbReference type="KEGG" id="sdf:ACG33_14455"/>
<name>A0A127FEI5_STEDE</name>
<accession>A0A127FEI5</accession>
<organism evidence="1 2">
    <name type="scientific">Steroidobacter denitrificans</name>
    <dbReference type="NCBI Taxonomy" id="465721"/>
    <lineage>
        <taxon>Bacteria</taxon>
        <taxon>Pseudomonadati</taxon>
        <taxon>Pseudomonadota</taxon>
        <taxon>Gammaproteobacteria</taxon>
        <taxon>Steroidobacterales</taxon>
        <taxon>Steroidobacteraceae</taxon>
        <taxon>Steroidobacter</taxon>
    </lineage>
</organism>
<protein>
    <submittedName>
        <fullName evidence="1">Uncharacterized protein</fullName>
    </submittedName>
</protein>